<evidence type="ECO:0000256" key="1">
    <source>
        <dbReference type="SAM" id="MobiDB-lite"/>
    </source>
</evidence>
<dbReference type="EMBL" id="CP121272">
    <property type="protein sequence ID" value="WMC90948.1"/>
    <property type="molecule type" value="Genomic_DNA"/>
</dbReference>
<reference evidence="3" key="1">
    <citation type="submission" date="2023-03" db="EMBL/GenBank/DDBJ databases">
        <title>Borrelidin-producing and root-colonizing Streptomyces rochei is a potent biopesticide for soil-borne oomycete-caused plant diseases.</title>
        <authorList>
            <person name="Zhou D."/>
            <person name="Wang X."/>
            <person name="Navarro-Munoz J.C."/>
            <person name="Li W."/>
            <person name="Li J."/>
            <person name="Jiu M."/>
            <person name="Deng S."/>
            <person name="Ye Y."/>
            <person name="Daly P."/>
            <person name="Wei L."/>
        </authorList>
    </citation>
    <scope>NUCLEOTIDE SEQUENCE</scope>
    <source>
        <strain evidence="3">JK1</strain>
        <plasmid evidence="3">unnamed</plasmid>
    </source>
</reference>
<reference evidence="2 5" key="2">
    <citation type="submission" date="2024-10" db="EMBL/GenBank/DDBJ databases">
        <title>Draft genome assembly of a novel steroid transforming actinomycete isolated from African clawed frog Xenopus laevis.</title>
        <authorList>
            <person name="Bragin E."/>
            <person name="Kollerov V."/>
            <person name="Donova M.V."/>
        </authorList>
    </citation>
    <scope>NUCLEOTIDE SEQUENCE [LARGE SCALE GENOMIC DNA]</scope>
    <source>
        <strain evidence="2 5">MTOC-St3</strain>
    </source>
</reference>
<dbReference type="AlphaFoldDB" id="A0AAX3ZXD9"/>
<dbReference type="Proteomes" id="UP001231701">
    <property type="component" value="Plasmid unnamed"/>
</dbReference>
<name>A0AAX3ZXD9_STRRO</name>
<evidence type="ECO:0000313" key="3">
    <source>
        <dbReference type="EMBL" id="WMC90948.1"/>
    </source>
</evidence>
<sequence>MQPPVTAGEFLGKYFAQDSLEFLRWAARYFRDDNVTLCVLLYLMGSQEVGGHVELRQVDIAEALEMDPAQVSRAQTKLKRLGLAYSPKKGSVQLQPAATLRGGLKAVDKPVRGAARRQVKVHVDQLSLLNELVVDQDVPEEFRKMALPGARLPEPRRTRRRKGTHKQKPEA</sequence>
<keyword evidence="5" id="KW-1185">Reference proteome</keyword>
<feature type="compositionally biased region" description="Basic residues" evidence="1">
    <location>
        <begin position="157"/>
        <end position="171"/>
    </location>
</feature>
<protein>
    <recommendedName>
        <fullName evidence="6">MarR family transcriptional regulator</fullName>
    </recommendedName>
</protein>
<organism evidence="3 4">
    <name type="scientific">Streptomyces rochei</name>
    <name type="common">Streptomyces parvullus</name>
    <dbReference type="NCBI Taxonomy" id="1928"/>
    <lineage>
        <taxon>Bacteria</taxon>
        <taxon>Bacillati</taxon>
        <taxon>Actinomycetota</taxon>
        <taxon>Actinomycetes</taxon>
        <taxon>Kitasatosporales</taxon>
        <taxon>Streptomycetaceae</taxon>
        <taxon>Streptomyces</taxon>
        <taxon>Streptomyces rochei group</taxon>
    </lineage>
</organism>
<dbReference type="RefSeq" id="WP_229831169.1">
    <property type="nucleotide sequence ID" value="NZ_CP121272.1"/>
</dbReference>
<evidence type="ECO:0000313" key="2">
    <source>
        <dbReference type="EMBL" id="MFG6299436.1"/>
    </source>
</evidence>
<evidence type="ECO:0000313" key="5">
    <source>
        <dbReference type="Proteomes" id="UP001605990"/>
    </source>
</evidence>
<gene>
    <name evidence="2" type="ORF">ACGU38_29260</name>
    <name evidence="3" type="ORF">P7W03_35490</name>
</gene>
<keyword evidence="3" id="KW-0614">Plasmid</keyword>
<accession>A0AAX3ZXD9</accession>
<dbReference type="GeneID" id="90947455"/>
<evidence type="ECO:0000313" key="4">
    <source>
        <dbReference type="Proteomes" id="UP001231701"/>
    </source>
</evidence>
<geneLocation type="plasmid" evidence="3 4">
    <name>unnamed</name>
</geneLocation>
<feature type="region of interest" description="Disordered" evidence="1">
    <location>
        <begin position="145"/>
        <end position="171"/>
    </location>
</feature>
<evidence type="ECO:0008006" key="6">
    <source>
        <dbReference type="Google" id="ProtNLM"/>
    </source>
</evidence>
<dbReference type="Proteomes" id="UP001605990">
    <property type="component" value="Unassembled WGS sequence"/>
</dbReference>
<proteinExistence type="predicted"/>
<dbReference type="EMBL" id="JBIENY010000417">
    <property type="protein sequence ID" value="MFG6299436.1"/>
    <property type="molecule type" value="Genomic_DNA"/>
</dbReference>